<evidence type="ECO:0000256" key="1">
    <source>
        <dbReference type="SAM" id="MobiDB-lite"/>
    </source>
</evidence>
<dbReference type="AlphaFoldDB" id="A0ABD2AB65"/>
<feature type="compositionally biased region" description="Basic residues" evidence="1">
    <location>
        <begin position="27"/>
        <end position="42"/>
    </location>
</feature>
<evidence type="ECO:0000313" key="2">
    <source>
        <dbReference type="EMBL" id="KAL2717592.1"/>
    </source>
</evidence>
<accession>A0ABD2AB65</accession>
<dbReference type="EMBL" id="JAUDFV010000153">
    <property type="protein sequence ID" value="KAL2717592.1"/>
    <property type="molecule type" value="Genomic_DNA"/>
</dbReference>
<gene>
    <name evidence="2" type="ORF">V1478_013292</name>
</gene>
<feature type="compositionally biased region" description="Acidic residues" evidence="1">
    <location>
        <begin position="1"/>
        <end position="12"/>
    </location>
</feature>
<keyword evidence="3" id="KW-1185">Reference proteome</keyword>
<proteinExistence type="predicted"/>
<organism evidence="2 3">
    <name type="scientific">Vespula squamosa</name>
    <name type="common">Southern yellow jacket</name>
    <name type="synonym">Wasp</name>
    <dbReference type="NCBI Taxonomy" id="30214"/>
    <lineage>
        <taxon>Eukaryota</taxon>
        <taxon>Metazoa</taxon>
        <taxon>Ecdysozoa</taxon>
        <taxon>Arthropoda</taxon>
        <taxon>Hexapoda</taxon>
        <taxon>Insecta</taxon>
        <taxon>Pterygota</taxon>
        <taxon>Neoptera</taxon>
        <taxon>Endopterygota</taxon>
        <taxon>Hymenoptera</taxon>
        <taxon>Apocrita</taxon>
        <taxon>Aculeata</taxon>
        <taxon>Vespoidea</taxon>
        <taxon>Vespidae</taxon>
        <taxon>Vespinae</taxon>
        <taxon>Vespula</taxon>
    </lineage>
</organism>
<dbReference type="Proteomes" id="UP001607302">
    <property type="component" value="Unassembled WGS sequence"/>
</dbReference>
<evidence type="ECO:0000313" key="3">
    <source>
        <dbReference type="Proteomes" id="UP001607302"/>
    </source>
</evidence>
<feature type="region of interest" description="Disordered" evidence="1">
    <location>
        <begin position="1"/>
        <end position="42"/>
    </location>
</feature>
<comment type="caution">
    <text evidence="2">The sequence shown here is derived from an EMBL/GenBank/DDBJ whole genome shotgun (WGS) entry which is preliminary data.</text>
</comment>
<reference evidence="2 3" key="1">
    <citation type="journal article" date="2024" name="Ann. Entomol. Soc. Am.">
        <title>Genomic analyses of the southern and eastern yellowjacket wasps (Hymenoptera: Vespidae) reveal evolutionary signatures of social life.</title>
        <authorList>
            <person name="Catto M.A."/>
            <person name="Caine P.B."/>
            <person name="Orr S.E."/>
            <person name="Hunt B.G."/>
            <person name="Goodisman M.A.D."/>
        </authorList>
    </citation>
    <scope>NUCLEOTIDE SEQUENCE [LARGE SCALE GENOMIC DNA]</scope>
    <source>
        <strain evidence="2">233</strain>
        <tissue evidence="2">Head and thorax</tissue>
    </source>
</reference>
<protein>
    <submittedName>
        <fullName evidence="2">Uncharacterized protein</fullName>
    </submittedName>
</protein>
<sequence length="64" mass="7414">MEVEEDEDDEEEETKRKRGFRCQEQKKKGKRKNGGKAHHPGCMHCRKLIASDNTYITALASFSM</sequence>
<name>A0ABD2AB65_VESSQ</name>